<dbReference type="EMBL" id="LQRT01000035">
    <property type="protein sequence ID" value="KZS39011.1"/>
    <property type="molecule type" value="Genomic_DNA"/>
</dbReference>
<accession>A0A162Y9S7</accession>
<sequence>MSTQDLMAEESIHLRLAKVRKEVKDRFDAKPLNDSSYIMYHMIDQNIPNDGTTKDDILRIVQFFNTLSFFESVNEALRDAYLEHNSLRLGFLTNGALFRTEKVGNKLEVKERYNIHELAKLPSNEYDRILSEIDEQLKNLSASAIENDKIEEKWYFWPGCEMKIPEETTILVDTSVQKSKFVVTKKKIKSTNDQATQIILEEKPYQLEVSLLGDNEFFYKENEEAKEQKLKAGFFAINRSEPEFEGVNADGFSEIDLVLKNGEEYDFTLYMPYNSPRFDVLTHLEISGKNGRVEEFVATTT</sequence>
<proteinExistence type="predicted"/>
<name>A0A162Y9S7_9FLAO</name>
<evidence type="ECO:0000313" key="1">
    <source>
        <dbReference type="EMBL" id="KZS39011.1"/>
    </source>
</evidence>
<gene>
    <name evidence="1" type="ORF">AWE51_10615</name>
</gene>
<protein>
    <submittedName>
        <fullName evidence="1">Uncharacterized protein</fullName>
    </submittedName>
</protein>
<dbReference type="OrthoDB" id="1160184at2"/>
<dbReference type="Proteomes" id="UP000076715">
    <property type="component" value="Unassembled WGS sequence"/>
</dbReference>
<evidence type="ECO:0000313" key="2">
    <source>
        <dbReference type="Proteomes" id="UP000076715"/>
    </source>
</evidence>
<dbReference type="STRING" id="1642818.AWE51_10615"/>
<reference evidence="1 2" key="1">
    <citation type="submission" date="2016-01" db="EMBL/GenBank/DDBJ databases">
        <title>The draft genome sequence of Aquimarina sp. RZW4-3-2.</title>
        <authorList>
            <person name="Wang Y."/>
        </authorList>
    </citation>
    <scope>NUCLEOTIDE SEQUENCE [LARGE SCALE GENOMIC DNA]</scope>
    <source>
        <strain evidence="1 2">RZW4-3-2</strain>
    </source>
</reference>
<comment type="caution">
    <text evidence="1">The sequence shown here is derived from an EMBL/GenBank/DDBJ whole genome shotgun (WGS) entry which is preliminary data.</text>
</comment>
<dbReference type="RefSeq" id="WP_066316578.1">
    <property type="nucleotide sequence ID" value="NZ_LQRT01000035.1"/>
</dbReference>
<organism evidence="1 2">
    <name type="scientific">Aquimarina aggregata</name>
    <dbReference type="NCBI Taxonomy" id="1642818"/>
    <lineage>
        <taxon>Bacteria</taxon>
        <taxon>Pseudomonadati</taxon>
        <taxon>Bacteroidota</taxon>
        <taxon>Flavobacteriia</taxon>
        <taxon>Flavobacteriales</taxon>
        <taxon>Flavobacteriaceae</taxon>
        <taxon>Aquimarina</taxon>
    </lineage>
</organism>
<keyword evidence="2" id="KW-1185">Reference proteome</keyword>
<dbReference type="AlphaFoldDB" id="A0A162Y9S7"/>